<accession>A0ABY7LNA7</accession>
<protein>
    <submittedName>
        <fullName evidence="1">Uncharacterized protein</fullName>
    </submittedName>
</protein>
<keyword evidence="2" id="KW-1185">Reference proteome</keyword>
<sequence>MKRHCLLLLVSSLASCADCQEYYREQILPMDIKAVVVKKYNDSLNHTYPMIGIRQPTGDSEFTLYFYDRSHLWDSLLVGDSLRKEAGTMEFYRTRAGRRTLFEVSCE</sequence>
<dbReference type="PROSITE" id="PS51257">
    <property type="entry name" value="PROKAR_LIPOPROTEIN"/>
    <property type="match status" value="1"/>
</dbReference>
<dbReference type="EMBL" id="CP114767">
    <property type="protein sequence ID" value="WBA40675.1"/>
    <property type="molecule type" value="Genomic_DNA"/>
</dbReference>
<dbReference type="RefSeq" id="WP_269558761.1">
    <property type="nucleotide sequence ID" value="NZ_CP114767.1"/>
</dbReference>
<gene>
    <name evidence="1" type="ORF">O3303_12675</name>
</gene>
<name>A0ABY7LNA7_9BACT</name>
<dbReference type="Proteomes" id="UP001211005">
    <property type="component" value="Chromosome"/>
</dbReference>
<evidence type="ECO:0000313" key="2">
    <source>
        <dbReference type="Proteomes" id="UP001211005"/>
    </source>
</evidence>
<evidence type="ECO:0000313" key="1">
    <source>
        <dbReference type="EMBL" id="WBA40675.1"/>
    </source>
</evidence>
<reference evidence="1 2" key="1">
    <citation type="submission" date="2022-12" db="EMBL/GenBank/DDBJ databases">
        <title>Hymenobacter canadensis sp. nov. isolated from lake water of the Cambridge Bay, Canada.</title>
        <authorList>
            <person name="Kim W.H."/>
            <person name="Lee Y.M."/>
        </authorList>
    </citation>
    <scope>NUCLEOTIDE SEQUENCE [LARGE SCALE GENOMIC DNA]</scope>
    <source>
        <strain evidence="1 2">PAMC 29467</strain>
    </source>
</reference>
<organism evidence="1 2">
    <name type="scientific">Hymenobacter canadensis</name>
    <dbReference type="NCBI Taxonomy" id="2999067"/>
    <lineage>
        <taxon>Bacteria</taxon>
        <taxon>Pseudomonadati</taxon>
        <taxon>Bacteroidota</taxon>
        <taxon>Cytophagia</taxon>
        <taxon>Cytophagales</taxon>
        <taxon>Hymenobacteraceae</taxon>
        <taxon>Hymenobacter</taxon>
    </lineage>
</organism>
<proteinExistence type="predicted"/>